<evidence type="ECO:0000256" key="2">
    <source>
        <dbReference type="ARBA" id="ARBA00004687"/>
    </source>
</evidence>
<feature type="chain" id="PRO_5042837166" description="GPI mannosyltransferase 2" evidence="13">
    <location>
        <begin position="34"/>
        <end position="458"/>
    </location>
</feature>
<evidence type="ECO:0000256" key="11">
    <source>
        <dbReference type="ARBA" id="ARBA00023136"/>
    </source>
</evidence>
<protein>
    <recommendedName>
        <fullName evidence="4 12">GPI mannosyltransferase 2</fullName>
        <ecNumber evidence="12">2.4.1.-</ecNumber>
    </recommendedName>
</protein>
<gene>
    <name evidence="14" type="ORF">QBC46DRAFT_370824</name>
</gene>
<comment type="subcellular location">
    <subcellularLocation>
        <location evidence="1 12">Endoplasmic reticulum membrane</location>
        <topology evidence="1 12">Multi-pass membrane protein</topology>
    </subcellularLocation>
</comment>
<sequence>MPAKDALTRPHRAIIGAFAAWKLFLLAIASCSAAVSDAYDTSATLLVGNNGFHSGSNSSGFLDPVRAMITRLTAWDAIYFVSIARRGYRFEQEWAFGTGFPTVISGLTSLLGFEDDDRGVLVEAVIGVAVANTAHLLSALVLYRLGLLLSGSDGNRKKVALIAAICHVLSPAGMFLAAPNPESSFSLLSFTGYLLFALSCSQQQTLKRDGYVILAGVVFGLATAFRSNGILNGIPFAFEVLRTLPLLLTARYPSEAVDTVQHLAALGIGGVCVAAGSVIPQAIAYQRYCTGSSPRGWCQGYLPSIYAFVQEHYWNNGFLRYWTLSNLPLFLLAAPMLTILVVSGVDQLKSLPELWRQPLTTKKTGDRKKAVESDQLARLNTLVFSAAAAQLVLALLTFTTSHVQIITRISSGYPLWYLWLAKQLTTQEGKVVGGRIVMFMVIYATVQGALFASFLPPA</sequence>
<dbReference type="GO" id="GO:0006506">
    <property type="term" value="P:GPI anchor biosynthetic process"/>
    <property type="evidence" value="ECO:0007669"/>
    <property type="project" value="UniProtKB-KW"/>
</dbReference>
<dbReference type="PANTHER" id="PTHR12468:SF2">
    <property type="entry name" value="GPI MANNOSYLTRANSFERASE 2"/>
    <property type="match status" value="1"/>
</dbReference>
<evidence type="ECO:0000256" key="1">
    <source>
        <dbReference type="ARBA" id="ARBA00004477"/>
    </source>
</evidence>
<feature type="transmembrane region" description="Helical" evidence="12">
    <location>
        <begin position="125"/>
        <end position="147"/>
    </location>
</feature>
<dbReference type="Pfam" id="PF04188">
    <property type="entry name" value="Mannosyl_trans2"/>
    <property type="match status" value="1"/>
</dbReference>
<organism evidence="14 15">
    <name type="scientific">Diplogelasinospora grovesii</name>
    <dbReference type="NCBI Taxonomy" id="303347"/>
    <lineage>
        <taxon>Eukaryota</taxon>
        <taxon>Fungi</taxon>
        <taxon>Dikarya</taxon>
        <taxon>Ascomycota</taxon>
        <taxon>Pezizomycotina</taxon>
        <taxon>Sordariomycetes</taxon>
        <taxon>Sordariomycetidae</taxon>
        <taxon>Sordariales</taxon>
        <taxon>Diplogelasinosporaceae</taxon>
        <taxon>Diplogelasinospora</taxon>
    </lineage>
</organism>
<keyword evidence="6 12" id="KW-0328">Glycosyltransferase</keyword>
<evidence type="ECO:0000256" key="5">
    <source>
        <dbReference type="ARBA" id="ARBA00022502"/>
    </source>
</evidence>
<keyword evidence="10 12" id="KW-1133">Transmembrane helix</keyword>
<keyword evidence="5 12" id="KW-0337">GPI-anchor biosynthesis</keyword>
<evidence type="ECO:0000256" key="7">
    <source>
        <dbReference type="ARBA" id="ARBA00022679"/>
    </source>
</evidence>
<feature type="transmembrane region" description="Helical" evidence="12">
    <location>
        <begin position="159"/>
        <end position="178"/>
    </location>
</feature>
<evidence type="ECO:0000256" key="6">
    <source>
        <dbReference type="ARBA" id="ARBA00022676"/>
    </source>
</evidence>
<comment type="function">
    <text evidence="12">Mannosyltransferase involved in glycosylphosphatidylinositol-anchor biosynthesis.</text>
</comment>
<feature type="transmembrane region" description="Helical" evidence="12">
    <location>
        <begin position="184"/>
        <end position="200"/>
    </location>
</feature>
<dbReference type="EMBL" id="MU853754">
    <property type="protein sequence ID" value="KAK3945492.1"/>
    <property type="molecule type" value="Genomic_DNA"/>
</dbReference>
<feature type="transmembrane region" description="Helical" evidence="12">
    <location>
        <begin position="212"/>
        <end position="238"/>
    </location>
</feature>
<dbReference type="AlphaFoldDB" id="A0AAN6NKX7"/>
<evidence type="ECO:0000313" key="15">
    <source>
        <dbReference type="Proteomes" id="UP001303473"/>
    </source>
</evidence>
<feature type="signal peptide" evidence="13">
    <location>
        <begin position="1"/>
        <end position="33"/>
    </location>
</feature>
<evidence type="ECO:0000256" key="13">
    <source>
        <dbReference type="SAM" id="SignalP"/>
    </source>
</evidence>
<evidence type="ECO:0000256" key="4">
    <source>
        <dbReference type="ARBA" id="ARBA00013795"/>
    </source>
</evidence>
<reference evidence="15" key="1">
    <citation type="journal article" date="2023" name="Mol. Phylogenet. Evol.">
        <title>Genome-scale phylogeny and comparative genomics of the fungal order Sordariales.</title>
        <authorList>
            <person name="Hensen N."/>
            <person name="Bonometti L."/>
            <person name="Westerberg I."/>
            <person name="Brannstrom I.O."/>
            <person name="Guillou S."/>
            <person name="Cros-Aarteil S."/>
            <person name="Calhoun S."/>
            <person name="Haridas S."/>
            <person name="Kuo A."/>
            <person name="Mondo S."/>
            <person name="Pangilinan J."/>
            <person name="Riley R."/>
            <person name="LaButti K."/>
            <person name="Andreopoulos B."/>
            <person name="Lipzen A."/>
            <person name="Chen C."/>
            <person name="Yan M."/>
            <person name="Daum C."/>
            <person name="Ng V."/>
            <person name="Clum A."/>
            <person name="Steindorff A."/>
            <person name="Ohm R.A."/>
            <person name="Martin F."/>
            <person name="Silar P."/>
            <person name="Natvig D.O."/>
            <person name="Lalanne C."/>
            <person name="Gautier V."/>
            <person name="Ament-Velasquez S.L."/>
            <person name="Kruys A."/>
            <person name="Hutchinson M.I."/>
            <person name="Powell A.J."/>
            <person name="Barry K."/>
            <person name="Miller A.N."/>
            <person name="Grigoriev I.V."/>
            <person name="Debuchy R."/>
            <person name="Gladieux P."/>
            <person name="Hiltunen Thoren M."/>
            <person name="Johannesson H."/>
        </authorList>
    </citation>
    <scope>NUCLEOTIDE SEQUENCE [LARGE SCALE GENOMIC DNA]</scope>
    <source>
        <strain evidence="15">CBS 340.73</strain>
    </source>
</reference>
<comment type="pathway">
    <text evidence="2 12">Glycolipid biosynthesis; glycosylphosphatidylinositol-anchor biosynthesis.</text>
</comment>
<keyword evidence="15" id="KW-1185">Reference proteome</keyword>
<comment type="similarity">
    <text evidence="3 12">Belongs to the PIGV family.</text>
</comment>
<evidence type="ECO:0000313" key="14">
    <source>
        <dbReference type="EMBL" id="KAK3945492.1"/>
    </source>
</evidence>
<keyword evidence="8 12" id="KW-0812">Transmembrane</keyword>
<evidence type="ECO:0000256" key="9">
    <source>
        <dbReference type="ARBA" id="ARBA00022824"/>
    </source>
</evidence>
<evidence type="ECO:0000256" key="8">
    <source>
        <dbReference type="ARBA" id="ARBA00022692"/>
    </source>
</evidence>
<dbReference type="GO" id="GO:0004376">
    <property type="term" value="F:GPI mannosyltransferase activity"/>
    <property type="evidence" value="ECO:0007669"/>
    <property type="project" value="InterPro"/>
</dbReference>
<evidence type="ECO:0000256" key="12">
    <source>
        <dbReference type="RuleBase" id="RU363112"/>
    </source>
</evidence>
<dbReference type="GO" id="GO:0031501">
    <property type="term" value="C:mannosyltransferase complex"/>
    <property type="evidence" value="ECO:0007669"/>
    <property type="project" value="TreeGrafter"/>
</dbReference>
<evidence type="ECO:0000256" key="10">
    <source>
        <dbReference type="ARBA" id="ARBA00022989"/>
    </source>
</evidence>
<comment type="caution">
    <text evidence="14">The sequence shown here is derived from an EMBL/GenBank/DDBJ whole genome shotgun (WGS) entry which is preliminary data.</text>
</comment>
<dbReference type="GO" id="GO:0000009">
    <property type="term" value="F:alpha-1,6-mannosyltransferase activity"/>
    <property type="evidence" value="ECO:0007669"/>
    <property type="project" value="InterPro"/>
</dbReference>
<proteinExistence type="inferred from homology"/>
<dbReference type="EC" id="2.4.1.-" evidence="12"/>
<evidence type="ECO:0000256" key="3">
    <source>
        <dbReference type="ARBA" id="ARBA00008698"/>
    </source>
</evidence>
<keyword evidence="9 12" id="KW-0256">Endoplasmic reticulum</keyword>
<dbReference type="PANTHER" id="PTHR12468">
    <property type="entry name" value="GPI MANNOSYLTRANSFERASE 2"/>
    <property type="match status" value="1"/>
</dbReference>
<feature type="transmembrane region" description="Helical" evidence="12">
    <location>
        <begin position="432"/>
        <end position="455"/>
    </location>
</feature>
<accession>A0AAN6NKX7</accession>
<feature type="transmembrane region" description="Helical" evidence="12">
    <location>
        <begin position="376"/>
        <end position="396"/>
    </location>
</feature>
<keyword evidence="7 12" id="KW-0808">Transferase</keyword>
<comment type="caution">
    <text evidence="12">Lacks conserved residue(s) required for the propagation of feature annotation.</text>
</comment>
<dbReference type="InterPro" id="IPR007315">
    <property type="entry name" value="PIG-V/Gpi18"/>
</dbReference>
<keyword evidence="13" id="KW-0732">Signal</keyword>
<dbReference type="Proteomes" id="UP001303473">
    <property type="component" value="Unassembled WGS sequence"/>
</dbReference>
<name>A0AAN6NKX7_9PEZI</name>
<feature type="transmembrane region" description="Helical" evidence="12">
    <location>
        <begin position="321"/>
        <end position="342"/>
    </location>
</feature>
<keyword evidence="11 12" id="KW-0472">Membrane</keyword>
<dbReference type="GO" id="GO:0005789">
    <property type="term" value="C:endoplasmic reticulum membrane"/>
    <property type="evidence" value="ECO:0007669"/>
    <property type="project" value="UniProtKB-SubCell"/>
</dbReference>